<proteinExistence type="predicted"/>
<protein>
    <submittedName>
        <fullName evidence="1">Uncharacterized protein</fullName>
    </submittedName>
</protein>
<evidence type="ECO:0000313" key="2">
    <source>
        <dbReference type="Proteomes" id="UP000011863"/>
    </source>
</evidence>
<keyword evidence="2" id="KW-1185">Reference proteome</keyword>
<name>A0A6C7E1X4_ILUCY</name>
<reference evidence="1 2" key="1">
    <citation type="journal article" date="2013" name="Int. J. Syst. Evol. Microbiol.">
        <title>Ilumatobacter nonamiense sp. nov. and Ilumatobacter coccineum sp. nov., isolated from seashore sand.</title>
        <authorList>
            <person name="Matsumoto A."/>
            <person name="Kasai H."/>
            <person name="Matsuo Y."/>
            <person name="Shizuri Y."/>
            <person name="Ichikawa N."/>
            <person name="Fujita N."/>
            <person name="Omura S."/>
            <person name="Takahashi Y."/>
        </authorList>
    </citation>
    <scope>NUCLEOTIDE SEQUENCE [LARGE SCALE GENOMIC DNA]</scope>
    <source>
        <strain evidence="2">NBRC 103263 / KCTC 29153 / YM16-304</strain>
    </source>
</reference>
<dbReference type="KEGG" id="aym:YM304_05760"/>
<accession>A0A6C7E1X4</accession>
<organism evidence="1 2">
    <name type="scientific">Ilumatobacter coccineus (strain NBRC 103263 / KCTC 29153 / YM16-304)</name>
    <dbReference type="NCBI Taxonomy" id="1313172"/>
    <lineage>
        <taxon>Bacteria</taxon>
        <taxon>Bacillati</taxon>
        <taxon>Actinomycetota</taxon>
        <taxon>Acidimicrobiia</taxon>
        <taxon>Acidimicrobiales</taxon>
        <taxon>Ilumatobacteraceae</taxon>
        <taxon>Ilumatobacter</taxon>
    </lineage>
</organism>
<evidence type="ECO:0000313" key="1">
    <source>
        <dbReference type="EMBL" id="BAN00890.1"/>
    </source>
</evidence>
<gene>
    <name evidence="1" type="ORF">YM304_05760</name>
</gene>
<dbReference type="Proteomes" id="UP000011863">
    <property type="component" value="Chromosome"/>
</dbReference>
<sequence>MSRQTSVLLAPSSWSPDHTDRLTDSDLFDAASRLLSSSSADANSFTLHAPLELMARARLLPLVSPSRRTAARRRIAHIAETWAETAATAAAPASGSESTPIERPLDVLRSALEDGDPDSADRAFVALCAARTPAEIVGDLAGLVLGLLGGAAHGAIFLELLPQFRPTSGINPALMGRTVIGDIARHPDWRLRWLDEPSPAPSDASLFERLTSPRAEGRPSSHFVQPTMALVDDTGLAHRALADVTQHLTIDQARRELLPIAAMSMLQDDPANAPYGWTHCLTLPAAALAIGDRTDDPQRAVDVAATFVLGFRATQSSTAIDPSWAPEPPQRFIAEVERLHPGAAAATTWHADTAMRASIVQRLVDHAATHRDAHLVKYTLACLDAAEHDPSNEHLFLAAAAFLAAWWNEHDLAEGATT</sequence>
<dbReference type="AlphaFoldDB" id="A0A6C7E1X4"/>
<dbReference type="EMBL" id="AP012057">
    <property type="protein sequence ID" value="BAN00890.1"/>
    <property type="molecule type" value="Genomic_DNA"/>
</dbReference>
<dbReference type="RefSeq" id="WP_015440138.1">
    <property type="nucleotide sequence ID" value="NC_020520.1"/>
</dbReference>